<protein>
    <submittedName>
        <fullName evidence="6">Membrane bound protein complex subunit mbxM</fullName>
    </submittedName>
</protein>
<accession>A0A1N6QPG6</accession>
<dbReference type="Pfam" id="PF00146">
    <property type="entry name" value="NADHdh"/>
    <property type="match status" value="1"/>
</dbReference>
<keyword evidence="3 5" id="KW-1133">Transmembrane helix</keyword>
<dbReference type="EMBL" id="FTNC01000002">
    <property type="protein sequence ID" value="SIQ18520.1"/>
    <property type="molecule type" value="Genomic_DNA"/>
</dbReference>
<sequence>MIDIIYRIGHFVLITVFSMALGLLFMGIARKIVARIQKRYGPPVYQPYLDVLKLFGKDAITHGFIFDFGAIMALGGVIATLFFIPLGSWQLYSMEGTVILVIYLLAIASLGMAMGTVGSGNPQASVGISRALMQMLGYELPYLVILFALIYRYQTSSVWGLMQAQAGSFLNWNLFAYPLMAAVAFVVLIGMMGKKPFDSMIAPSEIGSGPVVESGGKYLGMLLLQKSITIIIELALYVNLFLGGAENILIFTFKMLIVWVLATMFGSLFPRFRIEDGIKFFWKWPLGIAILQAIYIIT</sequence>
<feature type="transmembrane region" description="Helical" evidence="5">
    <location>
        <begin position="248"/>
        <end position="268"/>
    </location>
</feature>
<evidence type="ECO:0000256" key="3">
    <source>
        <dbReference type="ARBA" id="ARBA00022989"/>
    </source>
</evidence>
<feature type="transmembrane region" description="Helical" evidence="5">
    <location>
        <begin position="174"/>
        <end position="193"/>
    </location>
</feature>
<dbReference type="GO" id="GO:0005886">
    <property type="term" value="C:plasma membrane"/>
    <property type="evidence" value="ECO:0007669"/>
    <property type="project" value="TreeGrafter"/>
</dbReference>
<gene>
    <name evidence="6" type="ORF">SAMN05421834_10226</name>
</gene>
<dbReference type="PANTHER" id="PTHR43359">
    <property type="entry name" value="FORMATE HYDROGENLYASE SUBUNIT 4"/>
    <property type="match status" value="1"/>
</dbReference>
<dbReference type="AlphaFoldDB" id="A0A1N6QPG6"/>
<feature type="transmembrane region" description="Helical" evidence="5">
    <location>
        <begin position="280"/>
        <end position="297"/>
    </location>
</feature>
<dbReference type="PANTHER" id="PTHR43359:SF1">
    <property type="entry name" value="FORMATE HYDROGENLYASE SUBUNIT 4-RELATED"/>
    <property type="match status" value="1"/>
</dbReference>
<dbReference type="STRING" id="56779.SAMN05421834_10226"/>
<dbReference type="InterPro" id="IPR001694">
    <property type="entry name" value="NADH_UbQ_OxRdtase_su1/FPO"/>
</dbReference>
<evidence type="ECO:0000256" key="1">
    <source>
        <dbReference type="ARBA" id="ARBA00004141"/>
    </source>
</evidence>
<evidence type="ECO:0000313" key="6">
    <source>
        <dbReference type="EMBL" id="SIQ18520.1"/>
    </source>
</evidence>
<evidence type="ECO:0000256" key="5">
    <source>
        <dbReference type="SAM" id="Phobius"/>
    </source>
</evidence>
<dbReference type="Proteomes" id="UP000185669">
    <property type="component" value="Unassembled WGS sequence"/>
</dbReference>
<evidence type="ECO:0000256" key="2">
    <source>
        <dbReference type="ARBA" id="ARBA00022692"/>
    </source>
</evidence>
<evidence type="ECO:0000256" key="4">
    <source>
        <dbReference type="ARBA" id="ARBA00023136"/>
    </source>
</evidence>
<keyword evidence="4 5" id="KW-0472">Membrane</keyword>
<comment type="subcellular location">
    <subcellularLocation>
        <location evidence="1">Membrane</location>
        <topology evidence="1">Multi-pass membrane protein</topology>
    </subcellularLocation>
</comment>
<feature type="transmembrane region" description="Helical" evidence="5">
    <location>
        <begin position="136"/>
        <end position="154"/>
    </location>
</feature>
<feature type="transmembrane region" description="Helical" evidence="5">
    <location>
        <begin position="96"/>
        <end position="115"/>
    </location>
</feature>
<dbReference type="OrthoDB" id="9778499at2"/>
<keyword evidence="2 5" id="KW-0812">Transmembrane</keyword>
<feature type="transmembrane region" description="Helical" evidence="5">
    <location>
        <begin position="64"/>
        <end position="84"/>
    </location>
</feature>
<organism evidence="6 7">
    <name type="scientific">Halanaerobium kushneri</name>
    <dbReference type="NCBI Taxonomy" id="56779"/>
    <lineage>
        <taxon>Bacteria</taxon>
        <taxon>Bacillati</taxon>
        <taxon>Bacillota</taxon>
        <taxon>Clostridia</taxon>
        <taxon>Halanaerobiales</taxon>
        <taxon>Halanaerobiaceae</taxon>
        <taxon>Halanaerobium</taxon>
    </lineage>
</organism>
<evidence type="ECO:0000313" key="7">
    <source>
        <dbReference type="Proteomes" id="UP000185669"/>
    </source>
</evidence>
<proteinExistence type="predicted"/>
<feature type="transmembrane region" description="Helical" evidence="5">
    <location>
        <begin position="6"/>
        <end position="29"/>
    </location>
</feature>
<dbReference type="InterPro" id="IPR052561">
    <property type="entry name" value="ComplexI_Subunit1"/>
</dbReference>
<feature type="transmembrane region" description="Helical" evidence="5">
    <location>
        <begin position="223"/>
        <end position="242"/>
    </location>
</feature>
<keyword evidence="7" id="KW-1185">Reference proteome</keyword>
<name>A0A1N6QPG6_9FIRM</name>
<dbReference type="RefSeq" id="WP_076543707.1">
    <property type="nucleotide sequence ID" value="NZ_FTNC01000002.1"/>
</dbReference>
<reference evidence="7" key="1">
    <citation type="submission" date="2017-01" db="EMBL/GenBank/DDBJ databases">
        <authorList>
            <person name="Varghese N."/>
            <person name="Submissions S."/>
        </authorList>
    </citation>
    <scope>NUCLEOTIDE SEQUENCE [LARGE SCALE GENOMIC DNA]</scope>
    <source>
        <strain evidence="7">ATCC 700103</strain>
    </source>
</reference>